<evidence type="ECO:0000256" key="5">
    <source>
        <dbReference type="ARBA" id="ARBA00023274"/>
    </source>
</evidence>
<dbReference type="GO" id="GO:0006412">
    <property type="term" value="P:translation"/>
    <property type="evidence" value="ECO:0007669"/>
    <property type="project" value="InterPro"/>
</dbReference>
<proteinExistence type="inferred from homology"/>
<accession>M2MHY7</accession>
<dbReference type="GO" id="GO:0003735">
    <property type="term" value="F:structural constituent of ribosome"/>
    <property type="evidence" value="ECO:0007669"/>
    <property type="project" value="InterPro"/>
</dbReference>
<dbReference type="GO" id="GO:1990904">
    <property type="term" value="C:ribonucleoprotein complex"/>
    <property type="evidence" value="ECO:0007669"/>
    <property type="project" value="UniProtKB-KW"/>
</dbReference>
<dbReference type="GO" id="GO:0005840">
    <property type="term" value="C:ribosome"/>
    <property type="evidence" value="ECO:0007669"/>
    <property type="project" value="UniProtKB-KW"/>
</dbReference>
<name>M2MHY7_BAUPA</name>
<evidence type="ECO:0000313" key="8">
    <source>
        <dbReference type="Proteomes" id="UP000011761"/>
    </source>
</evidence>
<dbReference type="Pfam" id="PF05316">
    <property type="entry name" value="VAR1"/>
    <property type="match status" value="1"/>
</dbReference>
<comment type="similarity">
    <text evidence="2">Belongs to the universal ribosomal protein uS3 family.</text>
</comment>
<evidence type="ECO:0000313" key="7">
    <source>
        <dbReference type="EMBL" id="EMC96256.1"/>
    </source>
</evidence>
<gene>
    <name evidence="7" type="ORF">BAUCODRAFT_122279</name>
</gene>
<organism evidence="7 8">
    <name type="scientific">Baudoinia panamericana (strain UAMH 10762)</name>
    <name type="common">Angels' share fungus</name>
    <name type="synonym">Baudoinia compniacensis (strain UAMH 10762)</name>
    <dbReference type="NCBI Taxonomy" id="717646"/>
    <lineage>
        <taxon>Eukaryota</taxon>
        <taxon>Fungi</taxon>
        <taxon>Dikarya</taxon>
        <taxon>Ascomycota</taxon>
        <taxon>Pezizomycotina</taxon>
        <taxon>Dothideomycetes</taxon>
        <taxon>Dothideomycetidae</taxon>
        <taxon>Mycosphaerellales</taxon>
        <taxon>Teratosphaeriaceae</taxon>
        <taxon>Baudoinia</taxon>
    </lineage>
</organism>
<sequence>MSRTFNAISPAANIAQKYGVDLLSPAHKAPLQSLLTKLYRKPVELNLIKIRRPQLESDVLASYVAQRLGDRVLQPRRVIRDAAWKAQLPSARVVTELQQAKAQRGKTVSSTEVEKSSSFGPLRTQTKSIIRGLNLSQVSSIAVHAAGRLSKRITANRAQKKMARRGANTKGAGYMMRGFQKSHTTVGNATGKRRIGVYGVRVDVGHT</sequence>
<dbReference type="STRING" id="717646.M2MHY7"/>
<keyword evidence="3" id="KW-0689">Ribosomal protein</keyword>
<evidence type="ECO:0000256" key="4">
    <source>
        <dbReference type="ARBA" id="ARBA00023128"/>
    </source>
</evidence>
<dbReference type="AlphaFoldDB" id="M2MHY7"/>
<dbReference type="InterPro" id="IPR007980">
    <property type="entry name" value="Ribosomal_uS3m_fun"/>
</dbReference>
<dbReference type="HOGENOM" id="CLU_1326163_0_0_1"/>
<keyword evidence="4" id="KW-0496">Mitochondrion</keyword>
<keyword evidence="8" id="KW-1185">Reference proteome</keyword>
<evidence type="ECO:0000256" key="1">
    <source>
        <dbReference type="ARBA" id="ARBA00004173"/>
    </source>
</evidence>
<dbReference type="eggNOG" id="ENOG502SRRH">
    <property type="taxonomic scope" value="Eukaryota"/>
</dbReference>
<dbReference type="Proteomes" id="UP000011761">
    <property type="component" value="Unassembled WGS sequence"/>
</dbReference>
<dbReference type="GeneID" id="19107679"/>
<dbReference type="KEGG" id="bcom:BAUCODRAFT_122279"/>
<comment type="subcellular location">
    <subcellularLocation>
        <location evidence="1">Mitochondrion</location>
    </subcellularLocation>
</comment>
<dbReference type="RefSeq" id="XP_007676413.1">
    <property type="nucleotide sequence ID" value="XM_007678223.1"/>
</dbReference>
<evidence type="ECO:0000256" key="6">
    <source>
        <dbReference type="ARBA" id="ARBA00035157"/>
    </source>
</evidence>
<dbReference type="EMBL" id="KB445555">
    <property type="protein sequence ID" value="EMC96256.1"/>
    <property type="molecule type" value="Genomic_DNA"/>
</dbReference>
<reference evidence="7 8" key="1">
    <citation type="journal article" date="2012" name="PLoS Pathog.">
        <title>Diverse lifestyles and strategies of plant pathogenesis encoded in the genomes of eighteen Dothideomycetes fungi.</title>
        <authorList>
            <person name="Ohm R.A."/>
            <person name="Feau N."/>
            <person name="Henrissat B."/>
            <person name="Schoch C.L."/>
            <person name="Horwitz B.A."/>
            <person name="Barry K.W."/>
            <person name="Condon B.J."/>
            <person name="Copeland A.C."/>
            <person name="Dhillon B."/>
            <person name="Glaser F."/>
            <person name="Hesse C.N."/>
            <person name="Kosti I."/>
            <person name="LaButti K."/>
            <person name="Lindquist E.A."/>
            <person name="Lucas S."/>
            <person name="Salamov A.A."/>
            <person name="Bradshaw R.E."/>
            <person name="Ciuffetti L."/>
            <person name="Hamelin R.C."/>
            <person name="Kema G.H.J."/>
            <person name="Lawrence C."/>
            <person name="Scott J.A."/>
            <person name="Spatafora J.W."/>
            <person name="Turgeon B.G."/>
            <person name="de Wit P.J.G.M."/>
            <person name="Zhong S."/>
            <person name="Goodwin S.B."/>
            <person name="Grigoriev I.V."/>
        </authorList>
    </citation>
    <scope>NUCLEOTIDE SEQUENCE [LARGE SCALE GENOMIC DNA]</scope>
    <source>
        <strain evidence="7 8">UAMH 10762</strain>
    </source>
</reference>
<dbReference type="GO" id="GO:0005739">
    <property type="term" value="C:mitochondrion"/>
    <property type="evidence" value="ECO:0007669"/>
    <property type="project" value="UniProtKB-SubCell"/>
</dbReference>
<keyword evidence="5" id="KW-0687">Ribonucleoprotein</keyword>
<evidence type="ECO:0000256" key="2">
    <source>
        <dbReference type="ARBA" id="ARBA00010761"/>
    </source>
</evidence>
<dbReference type="OrthoDB" id="4360278at2759"/>
<evidence type="ECO:0000256" key="3">
    <source>
        <dbReference type="ARBA" id="ARBA00022980"/>
    </source>
</evidence>
<protein>
    <recommendedName>
        <fullName evidence="6">Small ribosomal subunit protein uS3m</fullName>
    </recommendedName>
</protein>